<proteinExistence type="predicted"/>
<dbReference type="Proteomes" id="UP000053259">
    <property type="component" value="Unassembled WGS sequence"/>
</dbReference>
<dbReference type="VEuPathDB" id="FungiDB:PV09_03244"/>
<dbReference type="GO" id="GO:0000287">
    <property type="term" value="F:magnesium ion binding"/>
    <property type="evidence" value="ECO:0007669"/>
    <property type="project" value="InterPro"/>
</dbReference>
<dbReference type="Gene3D" id="3.90.470.20">
    <property type="entry name" value="4'-phosphopantetheinyl transferase domain"/>
    <property type="match status" value="1"/>
</dbReference>
<evidence type="ECO:0000256" key="1">
    <source>
        <dbReference type="SAM" id="MobiDB-lite"/>
    </source>
</evidence>
<accession>A0A0D1YZG1</accession>
<dbReference type="GO" id="GO:0008897">
    <property type="term" value="F:holo-[acyl-carrier-protein] synthase activity"/>
    <property type="evidence" value="ECO:0007669"/>
    <property type="project" value="InterPro"/>
</dbReference>
<reference evidence="2 3" key="1">
    <citation type="submission" date="2015-01" db="EMBL/GenBank/DDBJ databases">
        <title>The Genome Sequence of Ochroconis gallopava CBS43764.</title>
        <authorList>
            <consortium name="The Broad Institute Genomics Platform"/>
            <person name="Cuomo C."/>
            <person name="de Hoog S."/>
            <person name="Gorbushina A."/>
            <person name="Stielow B."/>
            <person name="Teixiera M."/>
            <person name="Abouelleil A."/>
            <person name="Chapman S.B."/>
            <person name="Priest M."/>
            <person name="Young S.K."/>
            <person name="Wortman J."/>
            <person name="Nusbaum C."/>
            <person name="Birren B."/>
        </authorList>
    </citation>
    <scope>NUCLEOTIDE SEQUENCE [LARGE SCALE GENOMIC DNA]</scope>
    <source>
        <strain evidence="2 3">CBS 43764</strain>
    </source>
</reference>
<protein>
    <submittedName>
        <fullName evidence="2">Uncharacterized protein</fullName>
    </submittedName>
</protein>
<gene>
    <name evidence="2" type="ORF">PV09_03244</name>
</gene>
<dbReference type="EMBL" id="KN847536">
    <property type="protein sequence ID" value="KIW06072.1"/>
    <property type="molecule type" value="Genomic_DNA"/>
</dbReference>
<dbReference type="InterPro" id="IPR037143">
    <property type="entry name" value="4-PPantetheinyl_Trfase_dom_sf"/>
</dbReference>
<feature type="region of interest" description="Disordered" evidence="1">
    <location>
        <begin position="157"/>
        <end position="177"/>
    </location>
</feature>
<dbReference type="RefSeq" id="XP_016215941.1">
    <property type="nucleotide sequence ID" value="XM_016356418.1"/>
</dbReference>
<evidence type="ECO:0000313" key="2">
    <source>
        <dbReference type="EMBL" id="KIW06072.1"/>
    </source>
</evidence>
<dbReference type="OrthoDB" id="15433at2759"/>
<keyword evidence="3" id="KW-1185">Reference proteome</keyword>
<dbReference type="GeneID" id="27311217"/>
<dbReference type="SUPFAM" id="SSF56214">
    <property type="entry name" value="4'-phosphopantetheinyl transferase"/>
    <property type="match status" value="1"/>
</dbReference>
<organism evidence="2 3">
    <name type="scientific">Verruconis gallopava</name>
    <dbReference type="NCBI Taxonomy" id="253628"/>
    <lineage>
        <taxon>Eukaryota</taxon>
        <taxon>Fungi</taxon>
        <taxon>Dikarya</taxon>
        <taxon>Ascomycota</taxon>
        <taxon>Pezizomycotina</taxon>
        <taxon>Dothideomycetes</taxon>
        <taxon>Pleosporomycetidae</taxon>
        <taxon>Venturiales</taxon>
        <taxon>Sympoventuriaceae</taxon>
        <taxon>Verruconis</taxon>
    </lineage>
</organism>
<dbReference type="STRING" id="253628.A0A0D1YZG1"/>
<dbReference type="InParanoid" id="A0A0D1YZG1"/>
<feature type="compositionally biased region" description="Low complexity" evidence="1">
    <location>
        <begin position="160"/>
        <end position="169"/>
    </location>
</feature>
<sequence length="230" mass="25415">MVLRALPTPYRIGTDICRIPRIRRILSAGSRGHASSREESSHFRGLPSLDDRTNKYLEEMSGHLNPYFLARLFRPGEIAALAQKYGRVANTMSHDSLYEHIAGRWAAKEAIIKAASQSYVNEDGSYRKPTFQDIFIWSSKGRVKAAILRERVRGGSVQVDASGPGSSSADAKKDEESIQAIQEKTSGAHGDELFSDEDVSQLDGDMVEISISHDKDYAIATALFCDPIPK</sequence>
<dbReference type="AlphaFoldDB" id="A0A0D1YZG1"/>
<name>A0A0D1YZG1_9PEZI</name>
<evidence type="ECO:0000313" key="3">
    <source>
        <dbReference type="Proteomes" id="UP000053259"/>
    </source>
</evidence>
<dbReference type="HOGENOM" id="CLU_089696_4_0_1"/>